<organism evidence="1 2">
    <name type="scientific">Tetrapyrgos nigripes</name>
    <dbReference type="NCBI Taxonomy" id="182062"/>
    <lineage>
        <taxon>Eukaryota</taxon>
        <taxon>Fungi</taxon>
        <taxon>Dikarya</taxon>
        <taxon>Basidiomycota</taxon>
        <taxon>Agaricomycotina</taxon>
        <taxon>Agaricomycetes</taxon>
        <taxon>Agaricomycetidae</taxon>
        <taxon>Agaricales</taxon>
        <taxon>Marasmiineae</taxon>
        <taxon>Marasmiaceae</taxon>
        <taxon>Tetrapyrgos</taxon>
    </lineage>
</organism>
<comment type="caution">
    <text evidence="1">The sequence shown here is derived from an EMBL/GenBank/DDBJ whole genome shotgun (WGS) entry which is preliminary data.</text>
</comment>
<evidence type="ECO:0000313" key="1">
    <source>
        <dbReference type="EMBL" id="KAF5357624.1"/>
    </source>
</evidence>
<sequence length="146" mass="16417">MLPELYIVARGNCLKLDLGKNAARDAPNASPPWLHLQIMFRTSITKQEKYAELTAKILDAVSPLTHVRFVHLEIPRDFFTMKALKKPLSSLDGVKILHLQSESGGDFFKALLQPKRKNSKKVAIFPLLWTLSLKDVDFGPERAAGH</sequence>
<reference evidence="1 2" key="1">
    <citation type="journal article" date="2020" name="ISME J.">
        <title>Uncovering the hidden diversity of litter-decomposition mechanisms in mushroom-forming fungi.</title>
        <authorList>
            <person name="Floudas D."/>
            <person name="Bentzer J."/>
            <person name="Ahren D."/>
            <person name="Johansson T."/>
            <person name="Persson P."/>
            <person name="Tunlid A."/>
        </authorList>
    </citation>
    <scope>NUCLEOTIDE SEQUENCE [LARGE SCALE GENOMIC DNA]</scope>
    <source>
        <strain evidence="1 2">CBS 291.85</strain>
    </source>
</reference>
<keyword evidence="2" id="KW-1185">Reference proteome</keyword>
<accession>A0A8H5LHT1</accession>
<dbReference type="AlphaFoldDB" id="A0A8H5LHT1"/>
<protein>
    <submittedName>
        <fullName evidence="1">Uncharacterized protein</fullName>
    </submittedName>
</protein>
<evidence type="ECO:0000313" key="2">
    <source>
        <dbReference type="Proteomes" id="UP000559256"/>
    </source>
</evidence>
<proteinExistence type="predicted"/>
<dbReference type="EMBL" id="JAACJM010000050">
    <property type="protein sequence ID" value="KAF5357624.1"/>
    <property type="molecule type" value="Genomic_DNA"/>
</dbReference>
<gene>
    <name evidence="1" type="ORF">D9758_007497</name>
</gene>
<dbReference type="Proteomes" id="UP000559256">
    <property type="component" value="Unassembled WGS sequence"/>
</dbReference>
<name>A0A8H5LHT1_9AGAR</name>